<dbReference type="SUPFAM" id="SSF54909">
    <property type="entry name" value="Dimeric alpha+beta barrel"/>
    <property type="match status" value="1"/>
</dbReference>
<name>X1ENE3_9ZZZZ</name>
<proteinExistence type="predicted"/>
<dbReference type="Pfam" id="PF02426">
    <property type="entry name" value="MIase"/>
    <property type="match status" value="1"/>
</dbReference>
<sequence>GKILEFYFVPGWNRSMVIAEVKSAEEIVKNISGLPIGGFMDFETYPLADFNESMKTYIEAYKAAEKMFPGPPR</sequence>
<feature type="non-terminal residue" evidence="2">
    <location>
        <position position="1"/>
    </location>
</feature>
<dbReference type="Gene3D" id="3.30.70.1060">
    <property type="entry name" value="Dimeric alpha+beta barrel"/>
    <property type="match status" value="1"/>
</dbReference>
<evidence type="ECO:0000313" key="2">
    <source>
        <dbReference type="EMBL" id="GAH34067.1"/>
    </source>
</evidence>
<protein>
    <recommendedName>
        <fullName evidence="1">Muconolactone isomerase domain-containing protein</fullName>
    </recommendedName>
</protein>
<reference evidence="2" key="1">
    <citation type="journal article" date="2014" name="Front. Microbiol.">
        <title>High frequency of phylogenetically diverse reductive dehalogenase-homologous genes in deep subseafloor sedimentary metagenomes.</title>
        <authorList>
            <person name="Kawai M."/>
            <person name="Futagami T."/>
            <person name="Toyoda A."/>
            <person name="Takaki Y."/>
            <person name="Nishi S."/>
            <person name="Hori S."/>
            <person name="Arai W."/>
            <person name="Tsubouchi T."/>
            <person name="Morono Y."/>
            <person name="Uchiyama I."/>
            <person name="Ito T."/>
            <person name="Fujiyama A."/>
            <person name="Inagaki F."/>
            <person name="Takami H."/>
        </authorList>
    </citation>
    <scope>NUCLEOTIDE SEQUENCE</scope>
    <source>
        <strain evidence="2">Expedition CK06-06</strain>
    </source>
</reference>
<comment type="caution">
    <text evidence="2">The sequence shown here is derived from an EMBL/GenBank/DDBJ whole genome shotgun (WGS) entry which is preliminary data.</text>
</comment>
<dbReference type="InterPro" id="IPR011008">
    <property type="entry name" value="Dimeric_a/b-barrel"/>
</dbReference>
<gene>
    <name evidence="2" type="ORF">S03H2_20063</name>
</gene>
<organism evidence="2">
    <name type="scientific">marine sediment metagenome</name>
    <dbReference type="NCBI Taxonomy" id="412755"/>
    <lineage>
        <taxon>unclassified sequences</taxon>
        <taxon>metagenomes</taxon>
        <taxon>ecological metagenomes</taxon>
    </lineage>
</organism>
<accession>X1ENE3</accession>
<feature type="domain" description="Muconolactone isomerase" evidence="1">
    <location>
        <begin position="1"/>
        <end position="51"/>
    </location>
</feature>
<dbReference type="AlphaFoldDB" id="X1ENE3"/>
<dbReference type="EMBL" id="BARU01010538">
    <property type="protein sequence ID" value="GAH34067.1"/>
    <property type="molecule type" value="Genomic_DNA"/>
</dbReference>
<evidence type="ECO:0000259" key="1">
    <source>
        <dbReference type="Pfam" id="PF02426"/>
    </source>
</evidence>
<dbReference type="InterPro" id="IPR026029">
    <property type="entry name" value="MLI_dom"/>
</dbReference>